<protein>
    <submittedName>
        <fullName evidence="3">Uncharacterized protein</fullName>
    </submittedName>
</protein>
<keyword evidence="2" id="KW-0812">Transmembrane</keyword>
<dbReference type="InParanoid" id="A0A059ABG3"/>
<feature type="compositionally biased region" description="Basic and acidic residues" evidence="1">
    <location>
        <begin position="117"/>
        <end position="130"/>
    </location>
</feature>
<dbReference type="Gramene" id="KCW50961">
    <property type="protein sequence ID" value="KCW50961"/>
    <property type="gene ID" value="EUGRSUZ_J00596"/>
</dbReference>
<feature type="region of interest" description="Disordered" evidence="1">
    <location>
        <begin position="93"/>
        <end position="144"/>
    </location>
</feature>
<reference evidence="3" key="1">
    <citation type="submission" date="2013-07" db="EMBL/GenBank/DDBJ databases">
        <title>The genome of Eucalyptus grandis.</title>
        <authorList>
            <person name="Schmutz J."/>
            <person name="Hayes R."/>
            <person name="Myburg A."/>
            <person name="Tuskan G."/>
            <person name="Grattapaglia D."/>
            <person name="Rokhsar D.S."/>
        </authorList>
    </citation>
    <scope>NUCLEOTIDE SEQUENCE</scope>
    <source>
        <tissue evidence="3">Leaf extractions</tissue>
    </source>
</reference>
<keyword evidence="2" id="KW-1133">Transmembrane helix</keyword>
<dbReference type="AlphaFoldDB" id="A0A059ABG3"/>
<organism evidence="3">
    <name type="scientific">Eucalyptus grandis</name>
    <name type="common">Flooded gum</name>
    <dbReference type="NCBI Taxonomy" id="71139"/>
    <lineage>
        <taxon>Eukaryota</taxon>
        <taxon>Viridiplantae</taxon>
        <taxon>Streptophyta</taxon>
        <taxon>Embryophyta</taxon>
        <taxon>Tracheophyta</taxon>
        <taxon>Spermatophyta</taxon>
        <taxon>Magnoliopsida</taxon>
        <taxon>eudicotyledons</taxon>
        <taxon>Gunneridae</taxon>
        <taxon>Pentapetalae</taxon>
        <taxon>rosids</taxon>
        <taxon>malvids</taxon>
        <taxon>Myrtales</taxon>
        <taxon>Myrtaceae</taxon>
        <taxon>Myrtoideae</taxon>
        <taxon>Eucalypteae</taxon>
        <taxon>Eucalyptus</taxon>
    </lineage>
</organism>
<proteinExistence type="predicted"/>
<evidence type="ECO:0000256" key="2">
    <source>
        <dbReference type="SAM" id="Phobius"/>
    </source>
</evidence>
<sequence>MSKTRITKVSRLLSLKIAVLFCLAVKFVSEIPSPCFSIHGRCNRAPLPLLSLSSHVVPLAAGPRAAVPLHLLLRRRRPPAPAAGPRARLLLPPRARAAPAGGRRPPARPPPLAVRRARQDAGHADRARHRECPRRHCPLSGPRSQGKVARRLSFWERVGVLMDCVRTGLMMMMMTMVMMMMQGEPVPCDRCAGNGGTKCVFCENGKMKQETGLVDCKVCKGAGIVITKAFLVEIICVTEHVVQTDSHLICLFISKR</sequence>
<evidence type="ECO:0000256" key="1">
    <source>
        <dbReference type="SAM" id="MobiDB-lite"/>
    </source>
</evidence>
<evidence type="ECO:0000313" key="3">
    <source>
        <dbReference type="EMBL" id="KCW50961.1"/>
    </source>
</evidence>
<keyword evidence="2" id="KW-0472">Membrane</keyword>
<dbReference type="EMBL" id="KK198762">
    <property type="protein sequence ID" value="KCW50961.1"/>
    <property type="molecule type" value="Genomic_DNA"/>
</dbReference>
<name>A0A059ABG3_EUCGR</name>
<gene>
    <name evidence="3" type="ORF">EUGRSUZ_J00596</name>
</gene>
<feature type="compositionally biased region" description="Low complexity" evidence="1">
    <location>
        <begin position="93"/>
        <end position="104"/>
    </location>
</feature>
<accession>A0A059ABG3</accession>
<dbReference type="STRING" id="71139.A0A059ABG3"/>
<feature type="transmembrane region" description="Helical" evidence="2">
    <location>
        <begin position="12"/>
        <end position="29"/>
    </location>
</feature>